<dbReference type="PANTHER" id="PTHR11106">
    <property type="entry name" value="GANGLIOSIDE INDUCED DIFFERENTIATION ASSOCIATED PROTEIN 2-RELATED"/>
    <property type="match status" value="1"/>
</dbReference>
<dbReference type="OrthoDB" id="6077599at2759"/>
<organism evidence="2 3">
    <name type="scientific">Stachybotrys chartarum (strain CBS 109288 / IBT 7711)</name>
    <name type="common">Toxic black mold</name>
    <name type="synonym">Stilbospora chartarum</name>
    <dbReference type="NCBI Taxonomy" id="1280523"/>
    <lineage>
        <taxon>Eukaryota</taxon>
        <taxon>Fungi</taxon>
        <taxon>Dikarya</taxon>
        <taxon>Ascomycota</taxon>
        <taxon>Pezizomycotina</taxon>
        <taxon>Sordariomycetes</taxon>
        <taxon>Hypocreomycetidae</taxon>
        <taxon>Hypocreales</taxon>
        <taxon>Stachybotryaceae</taxon>
        <taxon>Stachybotrys</taxon>
    </lineage>
</organism>
<accession>A0A084AMW8</accession>
<dbReference type="HOGENOM" id="CLU_046550_3_0_1"/>
<proteinExistence type="predicted"/>
<dbReference type="Pfam" id="PF01661">
    <property type="entry name" value="Macro"/>
    <property type="match status" value="1"/>
</dbReference>
<name>A0A084AMW8_STACB</name>
<evidence type="ECO:0000313" key="2">
    <source>
        <dbReference type="EMBL" id="KEY66647.1"/>
    </source>
</evidence>
<dbReference type="PANTHER" id="PTHR11106:SF27">
    <property type="entry name" value="MACRO DOMAIN-CONTAINING PROTEIN"/>
    <property type="match status" value="1"/>
</dbReference>
<dbReference type="CDD" id="cd02908">
    <property type="entry name" value="Macro_OAADPr_deacetylase"/>
    <property type="match status" value="1"/>
</dbReference>
<protein>
    <recommendedName>
        <fullName evidence="1">Macro domain-containing protein</fullName>
    </recommendedName>
</protein>
<dbReference type="SMART" id="SM00506">
    <property type="entry name" value="A1pp"/>
    <property type="match status" value="1"/>
</dbReference>
<evidence type="ECO:0000313" key="3">
    <source>
        <dbReference type="Proteomes" id="UP000028045"/>
    </source>
</evidence>
<dbReference type="InterPro" id="IPR043472">
    <property type="entry name" value="Macro_dom-like"/>
</dbReference>
<dbReference type="EMBL" id="KL648650">
    <property type="protein sequence ID" value="KEY66647.1"/>
    <property type="molecule type" value="Genomic_DNA"/>
</dbReference>
<sequence>MATIAFSEIPTVSALYRSASLALASSAAAKYPPSAALNKRIGLIRADITRLDVDALVNAANSRLAGGGGVDGSIHRAAGPELLDACDEHGGCPTGEARLTPGFRLPARHVIHAVGPRYGSGPSERAEALLRSCYLNSLRIAEQEKMKSVAFSCISTGIYGYPHAEAAKVACDTVRNYLEKEESGLERVVFVTFTPKDVETYDEILPLYFPPAE</sequence>
<dbReference type="SUPFAM" id="SSF52949">
    <property type="entry name" value="Macro domain-like"/>
    <property type="match status" value="1"/>
</dbReference>
<dbReference type="PROSITE" id="PS51154">
    <property type="entry name" value="MACRO"/>
    <property type="match status" value="1"/>
</dbReference>
<reference evidence="2 3" key="1">
    <citation type="journal article" date="2014" name="BMC Genomics">
        <title>Comparative genome sequencing reveals chemotype-specific gene clusters in the toxigenic black mold Stachybotrys.</title>
        <authorList>
            <person name="Semeiks J."/>
            <person name="Borek D."/>
            <person name="Otwinowski Z."/>
            <person name="Grishin N.V."/>
        </authorList>
    </citation>
    <scope>NUCLEOTIDE SEQUENCE [LARGE SCALE GENOMIC DNA]</scope>
    <source>
        <strain evidence="3">CBS 109288 / IBT 7711</strain>
    </source>
</reference>
<evidence type="ECO:0000259" key="1">
    <source>
        <dbReference type="PROSITE" id="PS51154"/>
    </source>
</evidence>
<gene>
    <name evidence="2" type="ORF">S7711_01941</name>
</gene>
<dbReference type="Gene3D" id="3.40.220.10">
    <property type="entry name" value="Leucine Aminopeptidase, subunit E, domain 1"/>
    <property type="match status" value="1"/>
</dbReference>
<dbReference type="NCBIfam" id="NF001664">
    <property type="entry name" value="PRK00431.1-6"/>
    <property type="match status" value="1"/>
</dbReference>
<feature type="domain" description="Macro" evidence="1">
    <location>
        <begin position="28"/>
        <end position="209"/>
    </location>
</feature>
<keyword evidence="3" id="KW-1185">Reference proteome</keyword>
<dbReference type="Proteomes" id="UP000028045">
    <property type="component" value="Unassembled WGS sequence"/>
</dbReference>
<dbReference type="AlphaFoldDB" id="A0A084AMW8"/>
<dbReference type="InterPro" id="IPR002589">
    <property type="entry name" value="Macro_dom"/>
</dbReference>